<reference evidence="2" key="1">
    <citation type="submission" date="2023-02" db="EMBL/GenBank/DDBJ databases">
        <title>Genome of toxic invasive species Heracleum sosnowskyi carries increased number of genes despite the absence of recent whole-genome duplications.</title>
        <authorList>
            <person name="Schelkunov M."/>
            <person name="Shtratnikova V."/>
            <person name="Makarenko M."/>
            <person name="Klepikova A."/>
            <person name="Omelchenko D."/>
            <person name="Novikova G."/>
            <person name="Obukhova E."/>
            <person name="Bogdanov V."/>
            <person name="Penin A."/>
            <person name="Logacheva M."/>
        </authorList>
    </citation>
    <scope>NUCLEOTIDE SEQUENCE</scope>
    <source>
        <strain evidence="2">Hsosn_3</strain>
        <tissue evidence="2">Leaf</tissue>
    </source>
</reference>
<dbReference type="EMBL" id="JAUIZM010000003">
    <property type="protein sequence ID" value="KAK1391883.1"/>
    <property type="molecule type" value="Genomic_DNA"/>
</dbReference>
<feature type="compositionally biased region" description="Acidic residues" evidence="1">
    <location>
        <begin position="135"/>
        <end position="145"/>
    </location>
</feature>
<name>A0AAD8IVE0_9APIA</name>
<dbReference type="AlphaFoldDB" id="A0AAD8IVE0"/>
<keyword evidence="3" id="KW-1185">Reference proteome</keyword>
<sequence>MIITREKKVKTRSSFCDIVHENDKSSDQSVVGRRRCLGLSASIFEFLKPRCSARDTKKRLLATPHQKEKIQPILKSVSKLTLQDWIMSSPSLNVQSSGRVHPSYEEDNVIEVSVSNLLPIDSLSLEKLKLKANDDGDDDKQAEEDSSVRRRQTNVQEKKKVRFRLPEVADIFFMDSADGYYYSKK</sequence>
<evidence type="ECO:0000313" key="3">
    <source>
        <dbReference type="Proteomes" id="UP001237642"/>
    </source>
</evidence>
<dbReference type="Proteomes" id="UP001237642">
    <property type="component" value="Unassembled WGS sequence"/>
</dbReference>
<reference evidence="2" key="2">
    <citation type="submission" date="2023-05" db="EMBL/GenBank/DDBJ databases">
        <authorList>
            <person name="Schelkunov M.I."/>
        </authorList>
    </citation>
    <scope>NUCLEOTIDE SEQUENCE</scope>
    <source>
        <strain evidence="2">Hsosn_3</strain>
        <tissue evidence="2">Leaf</tissue>
    </source>
</reference>
<feature type="region of interest" description="Disordered" evidence="1">
    <location>
        <begin position="133"/>
        <end position="156"/>
    </location>
</feature>
<protein>
    <submittedName>
        <fullName evidence="2">Uncharacterized protein</fullName>
    </submittedName>
</protein>
<proteinExistence type="predicted"/>
<evidence type="ECO:0000313" key="2">
    <source>
        <dbReference type="EMBL" id="KAK1391883.1"/>
    </source>
</evidence>
<comment type="caution">
    <text evidence="2">The sequence shown here is derived from an EMBL/GenBank/DDBJ whole genome shotgun (WGS) entry which is preliminary data.</text>
</comment>
<accession>A0AAD8IVE0</accession>
<organism evidence="2 3">
    <name type="scientific">Heracleum sosnowskyi</name>
    <dbReference type="NCBI Taxonomy" id="360622"/>
    <lineage>
        <taxon>Eukaryota</taxon>
        <taxon>Viridiplantae</taxon>
        <taxon>Streptophyta</taxon>
        <taxon>Embryophyta</taxon>
        <taxon>Tracheophyta</taxon>
        <taxon>Spermatophyta</taxon>
        <taxon>Magnoliopsida</taxon>
        <taxon>eudicotyledons</taxon>
        <taxon>Gunneridae</taxon>
        <taxon>Pentapetalae</taxon>
        <taxon>asterids</taxon>
        <taxon>campanulids</taxon>
        <taxon>Apiales</taxon>
        <taxon>Apiaceae</taxon>
        <taxon>Apioideae</taxon>
        <taxon>apioid superclade</taxon>
        <taxon>Tordylieae</taxon>
        <taxon>Tordyliinae</taxon>
        <taxon>Heracleum</taxon>
    </lineage>
</organism>
<evidence type="ECO:0000256" key="1">
    <source>
        <dbReference type="SAM" id="MobiDB-lite"/>
    </source>
</evidence>
<gene>
    <name evidence="2" type="ORF">POM88_010939</name>
</gene>